<feature type="domain" description="DUF302" evidence="1">
    <location>
        <begin position="70"/>
        <end position="131"/>
    </location>
</feature>
<dbReference type="CDD" id="cd14797">
    <property type="entry name" value="DUF302"/>
    <property type="match status" value="1"/>
</dbReference>
<dbReference type="EMBL" id="CP020370">
    <property type="protein sequence ID" value="AUB82687.1"/>
    <property type="molecule type" value="Genomic_DNA"/>
</dbReference>
<proteinExistence type="predicted"/>
<evidence type="ECO:0000259" key="1">
    <source>
        <dbReference type="Pfam" id="PF03625"/>
    </source>
</evidence>
<dbReference type="AlphaFoldDB" id="A0A2K8UAX0"/>
<organism evidence="2 3">
    <name type="scientific">Candidatus Thiodictyon syntrophicum</name>
    <dbReference type="NCBI Taxonomy" id="1166950"/>
    <lineage>
        <taxon>Bacteria</taxon>
        <taxon>Pseudomonadati</taxon>
        <taxon>Pseudomonadota</taxon>
        <taxon>Gammaproteobacteria</taxon>
        <taxon>Chromatiales</taxon>
        <taxon>Chromatiaceae</taxon>
        <taxon>Thiodictyon</taxon>
    </lineage>
</organism>
<dbReference type="SUPFAM" id="SSF103247">
    <property type="entry name" value="TT1751-like"/>
    <property type="match status" value="1"/>
</dbReference>
<evidence type="ECO:0000313" key="2">
    <source>
        <dbReference type="EMBL" id="AUB82687.1"/>
    </source>
</evidence>
<dbReference type="Pfam" id="PF03625">
    <property type="entry name" value="DUF302"/>
    <property type="match status" value="1"/>
</dbReference>
<evidence type="ECO:0000313" key="3">
    <source>
        <dbReference type="Proteomes" id="UP000232638"/>
    </source>
</evidence>
<dbReference type="Gene3D" id="3.30.310.70">
    <property type="entry name" value="TT1751-like domain"/>
    <property type="match status" value="1"/>
</dbReference>
<dbReference type="InterPro" id="IPR005180">
    <property type="entry name" value="DUF302"/>
</dbReference>
<accession>A0A2K8UAX0</accession>
<protein>
    <recommendedName>
        <fullName evidence="1">DUF302 domain-containing protein</fullName>
    </recommendedName>
</protein>
<reference evidence="2 3" key="1">
    <citation type="submission" date="2017-03" db="EMBL/GenBank/DDBJ databases">
        <title>Complete genome sequence of Candidatus 'Thiodictyon syntrophicum' sp. nov. strain Cad16T, a photolithoautotroph purple sulfur bacterium isolated from an alpine meromictic lake.</title>
        <authorList>
            <person name="Luedin S.M."/>
            <person name="Pothier J.F."/>
            <person name="Danza F."/>
            <person name="Storelli N."/>
            <person name="Wittwer M."/>
            <person name="Tonolla M."/>
        </authorList>
    </citation>
    <scope>NUCLEOTIDE SEQUENCE [LARGE SCALE GENOMIC DNA]</scope>
    <source>
        <strain evidence="2 3">Cad16T</strain>
    </source>
</reference>
<dbReference type="KEGG" id="tsy:THSYN_18240"/>
<name>A0A2K8UAX0_9GAMM</name>
<keyword evidence="3" id="KW-1185">Reference proteome</keyword>
<sequence length="170" mass="18887">MRRMKAPTTVILLVFGFLLGILFTGVSVNLAAPRLLIKEAHSPYDFEKTVRVIRERIAASPNWHLVEVYDQNAEVTAHGGAPIGRMAIIKYCSGRYASDMLKADDRKQLAAMMPKGIAVYENSRGEVLIAMSNGLVMGKLFGGEVGRIVEEVSREVEQIMGFMNFKFSTF</sequence>
<dbReference type="Proteomes" id="UP000232638">
    <property type="component" value="Chromosome"/>
</dbReference>
<gene>
    <name evidence="2" type="ORF">THSYN_18240</name>
</gene>
<dbReference type="InterPro" id="IPR035923">
    <property type="entry name" value="TT1751-like_sf"/>
</dbReference>